<keyword evidence="1" id="KW-0560">Oxidoreductase</keyword>
<dbReference type="PANTHER" id="PTHR14239">
    <property type="entry name" value="DUDULIN-RELATED"/>
    <property type="match status" value="1"/>
</dbReference>
<protein>
    <submittedName>
        <fullName evidence="3">NAD(P)-binding domain-containing protein</fullName>
    </submittedName>
</protein>
<dbReference type="Proteomes" id="UP001302274">
    <property type="component" value="Unassembled WGS sequence"/>
</dbReference>
<dbReference type="Pfam" id="PF03807">
    <property type="entry name" value="F420_oxidored"/>
    <property type="match status" value="1"/>
</dbReference>
<dbReference type="EMBL" id="JAYGJQ010000003">
    <property type="protein sequence ID" value="MEA9358438.1"/>
    <property type="molecule type" value="Genomic_DNA"/>
</dbReference>
<proteinExistence type="predicted"/>
<keyword evidence="4" id="KW-1185">Reference proteome</keyword>
<dbReference type="InterPro" id="IPR036291">
    <property type="entry name" value="NAD(P)-bd_dom_sf"/>
</dbReference>
<name>A0ABU5VZE7_9BACT</name>
<reference evidence="3 4" key="1">
    <citation type="submission" date="2023-11" db="EMBL/GenBank/DDBJ databases">
        <title>A Novel Polar Bacteriovorax (B. antarcticus) Isolated from the Biocrust in Antarctica.</title>
        <authorList>
            <person name="Mun W."/>
            <person name="Choi S.Y."/>
            <person name="Mitchell R.J."/>
        </authorList>
    </citation>
    <scope>NUCLEOTIDE SEQUENCE [LARGE SCALE GENOMIC DNA]</scope>
    <source>
        <strain evidence="3 4">PP10</strain>
    </source>
</reference>
<evidence type="ECO:0000259" key="2">
    <source>
        <dbReference type="Pfam" id="PF03807"/>
    </source>
</evidence>
<feature type="domain" description="Pyrroline-5-carboxylate reductase catalytic N-terminal" evidence="2">
    <location>
        <begin position="3"/>
        <end position="91"/>
    </location>
</feature>
<sequence length="196" mass="21734">MIIGFIGAGNVAQTFARHLTHAKYNVLLNSRNKDKLKSIVKELGEYAKAAELEEVLRADVLVLCIPWTEVSSVLENIELRTDQILIDATNHFETYGPDFKRAELNGQVSSVIVKDLVKAKVIKALNTVHMEWIKEVPAKNETILFISGDDDSAKSTFSSILKDLKFIPVDLGSLEYGGRLQQLDGPLAGLNLIKKD</sequence>
<gene>
    <name evidence="3" type="ORF">SHI21_19535</name>
</gene>
<evidence type="ECO:0000313" key="3">
    <source>
        <dbReference type="EMBL" id="MEA9358438.1"/>
    </source>
</evidence>
<dbReference type="RefSeq" id="WP_323578841.1">
    <property type="nucleotide sequence ID" value="NZ_JAYGJQ010000003.1"/>
</dbReference>
<comment type="caution">
    <text evidence="3">The sequence shown here is derived from an EMBL/GenBank/DDBJ whole genome shotgun (WGS) entry which is preliminary data.</text>
</comment>
<accession>A0ABU5VZE7</accession>
<dbReference type="InterPro" id="IPR051267">
    <property type="entry name" value="STEAP_metalloreductase"/>
</dbReference>
<evidence type="ECO:0000313" key="4">
    <source>
        <dbReference type="Proteomes" id="UP001302274"/>
    </source>
</evidence>
<dbReference type="Gene3D" id="3.40.50.720">
    <property type="entry name" value="NAD(P)-binding Rossmann-like Domain"/>
    <property type="match status" value="1"/>
</dbReference>
<organism evidence="3 4">
    <name type="scientific">Bacteriovorax antarcticus</name>
    <dbReference type="NCBI Taxonomy" id="3088717"/>
    <lineage>
        <taxon>Bacteria</taxon>
        <taxon>Pseudomonadati</taxon>
        <taxon>Bdellovibrionota</taxon>
        <taxon>Bacteriovoracia</taxon>
        <taxon>Bacteriovoracales</taxon>
        <taxon>Bacteriovoracaceae</taxon>
        <taxon>Bacteriovorax</taxon>
    </lineage>
</organism>
<dbReference type="InterPro" id="IPR028939">
    <property type="entry name" value="P5C_Rdtase_cat_N"/>
</dbReference>
<dbReference type="SUPFAM" id="SSF51735">
    <property type="entry name" value="NAD(P)-binding Rossmann-fold domains"/>
    <property type="match status" value="1"/>
</dbReference>
<evidence type="ECO:0000256" key="1">
    <source>
        <dbReference type="ARBA" id="ARBA00023002"/>
    </source>
</evidence>